<evidence type="ECO:0000313" key="2">
    <source>
        <dbReference type="EMBL" id="MEP0946709.1"/>
    </source>
</evidence>
<feature type="transmembrane region" description="Helical" evidence="1">
    <location>
        <begin position="55"/>
        <end position="75"/>
    </location>
</feature>
<dbReference type="RefSeq" id="WP_190696614.1">
    <property type="nucleotide sequence ID" value="NZ_JAMPKX010000002.1"/>
</dbReference>
<dbReference type="EMBL" id="JAMPKX010000002">
    <property type="protein sequence ID" value="MEP0946709.1"/>
    <property type="molecule type" value="Genomic_DNA"/>
</dbReference>
<dbReference type="InterPro" id="IPR032820">
    <property type="entry name" value="ATPase_put"/>
</dbReference>
<comment type="caution">
    <text evidence="2">The sequence shown here is derived from an EMBL/GenBank/DDBJ whole genome shotgun (WGS) entry which is preliminary data.</text>
</comment>
<gene>
    <name evidence="2" type="ORF">NC992_07485</name>
</gene>
<keyword evidence="1" id="KW-0472">Membrane</keyword>
<dbReference type="Proteomes" id="UP001482513">
    <property type="component" value="Unassembled WGS sequence"/>
</dbReference>
<evidence type="ECO:0000256" key="1">
    <source>
        <dbReference type="SAM" id="Phobius"/>
    </source>
</evidence>
<reference evidence="2 3" key="1">
    <citation type="submission" date="2022-04" db="EMBL/GenBank/DDBJ databases">
        <title>Positive selection, recombination, and allopatry shape intraspecific diversity of widespread and dominant cyanobacteria.</title>
        <authorList>
            <person name="Wei J."/>
            <person name="Shu W."/>
            <person name="Hu C."/>
        </authorList>
    </citation>
    <scope>NUCLEOTIDE SEQUENCE [LARGE SCALE GENOMIC DNA]</scope>
    <source>
        <strain evidence="2 3">DQ-A4</strain>
    </source>
</reference>
<keyword evidence="1" id="KW-1133">Transmembrane helix</keyword>
<protein>
    <submittedName>
        <fullName evidence="2">AtpZ/AtpI family protein</fullName>
    </submittedName>
</protein>
<sequence length="91" mass="9864">MKNNARQPNPSNLSVRAQNSSMPTFVMRVSLSLLGLPLGGYILGSLVDRQLQGEISWAIAAALLGLTAGLINLWMWMKRPAPEADVSSTRL</sequence>
<keyword evidence="1" id="KW-0812">Transmembrane</keyword>
<dbReference type="Pfam" id="PF09527">
    <property type="entry name" value="ATPase_gene1"/>
    <property type="match status" value="1"/>
</dbReference>
<keyword evidence="3" id="KW-1185">Reference proteome</keyword>
<accession>A0ABV0K1Q1</accession>
<name>A0ABV0K1Q1_9CYAN</name>
<feature type="transmembrane region" description="Helical" evidence="1">
    <location>
        <begin position="25"/>
        <end position="43"/>
    </location>
</feature>
<proteinExistence type="predicted"/>
<evidence type="ECO:0000313" key="3">
    <source>
        <dbReference type="Proteomes" id="UP001482513"/>
    </source>
</evidence>
<organism evidence="2 3">
    <name type="scientific">Leptolyngbya subtilissima DQ-A4</name>
    <dbReference type="NCBI Taxonomy" id="2933933"/>
    <lineage>
        <taxon>Bacteria</taxon>
        <taxon>Bacillati</taxon>
        <taxon>Cyanobacteriota</taxon>
        <taxon>Cyanophyceae</taxon>
        <taxon>Leptolyngbyales</taxon>
        <taxon>Leptolyngbyaceae</taxon>
        <taxon>Leptolyngbya group</taxon>
        <taxon>Leptolyngbya</taxon>
    </lineage>
</organism>